<dbReference type="EMBL" id="AZBU02000001">
    <property type="protein sequence ID" value="TMS39670.1"/>
    <property type="molecule type" value="Genomic_DNA"/>
</dbReference>
<reference evidence="1" key="2">
    <citation type="journal article" date="2015" name="Genome Biol.">
        <title>Comparative genomics of Steinernema reveals deeply conserved gene regulatory networks.</title>
        <authorList>
            <person name="Dillman A.R."/>
            <person name="Macchietto M."/>
            <person name="Porter C.F."/>
            <person name="Rogers A."/>
            <person name="Williams B."/>
            <person name="Antoshechkin I."/>
            <person name="Lee M.M."/>
            <person name="Goodwin Z."/>
            <person name="Lu X."/>
            <person name="Lewis E.E."/>
            <person name="Goodrich-Blair H."/>
            <person name="Stock S.P."/>
            <person name="Adams B.J."/>
            <person name="Sternberg P.W."/>
            <person name="Mortazavi A."/>
        </authorList>
    </citation>
    <scope>NUCLEOTIDE SEQUENCE [LARGE SCALE GENOMIC DNA]</scope>
    <source>
        <strain evidence="1">ALL</strain>
    </source>
</reference>
<gene>
    <name evidence="1" type="ORF">L596_006157</name>
</gene>
<proteinExistence type="predicted"/>
<evidence type="ECO:0000313" key="1">
    <source>
        <dbReference type="EMBL" id="TMS39670.1"/>
    </source>
</evidence>
<protein>
    <submittedName>
        <fullName evidence="1">Uncharacterized protein</fullName>
    </submittedName>
</protein>
<dbReference type="AlphaFoldDB" id="A0A4U8V197"/>
<name>A0A4U8V197_STECR</name>
<accession>A0A4U8V197</accession>
<comment type="caution">
    <text evidence="1">The sequence shown here is derived from an EMBL/GenBank/DDBJ whole genome shotgun (WGS) entry which is preliminary data.</text>
</comment>
<organism evidence="1">
    <name type="scientific">Steinernema carpocapsae</name>
    <name type="common">Entomopathogenic nematode</name>
    <dbReference type="NCBI Taxonomy" id="34508"/>
    <lineage>
        <taxon>Eukaryota</taxon>
        <taxon>Metazoa</taxon>
        <taxon>Ecdysozoa</taxon>
        <taxon>Nematoda</taxon>
        <taxon>Chromadorea</taxon>
        <taxon>Rhabditida</taxon>
        <taxon>Tylenchina</taxon>
        <taxon>Panagrolaimomorpha</taxon>
        <taxon>Strongyloidoidea</taxon>
        <taxon>Steinernematidae</taxon>
        <taxon>Steinernema</taxon>
    </lineage>
</organism>
<sequence length="87" mass="10030">MFQHRINLNGCWSFLETASEDEASACLRVSSFHLSVHGTGRMSFEAVLQIQTKLPHRNGKNNQRTDVLPVALRRRYEIAVKRLKCIF</sequence>
<reference evidence="1" key="1">
    <citation type="submission" date="2013-11" db="EMBL/GenBank/DDBJ databases">
        <authorList>
            <person name="Sternberg P."/>
            <person name="Dillman A."/>
            <person name="Macchietto M."/>
        </authorList>
    </citation>
    <scope>NUCLEOTIDE SEQUENCE</scope>
    <source>
        <strain evidence="1">ALL</strain>
    </source>
</reference>
<reference evidence="1" key="3">
    <citation type="journal article" date="2019" name="G3 (Bethesda)">
        <title>Hybrid Assembly of the Genome of the Entomopathogenic Nematode Steinernema carpocapsae Identifies the X-Chromosome.</title>
        <authorList>
            <person name="Serra L."/>
            <person name="Macchietto M."/>
            <person name="Macias-Munoz A."/>
            <person name="McGill C.J."/>
            <person name="Rodriguez I.M."/>
            <person name="Rodriguez B."/>
            <person name="Murad R."/>
            <person name="Mortazavi A."/>
        </authorList>
    </citation>
    <scope>NUCLEOTIDE SEQUENCE [LARGE SCALE GENOMIC DNA]</scope>
    <source>
        <strain evidence="1">ALL</strain>
    </source>
</reference>